<dbReference type="EMBL" id="JAGIBU010000009">
    <property type="protein sequence ID" value="MBS7825244.1"/>
    <property type="molecule type" value="Genomic_DNA"/>
</dbReference>
<keyword evidence="2 4" id="KW-0663">Pyridoxal phosphate</keyword>
<dbReference type="Gene3D" id="2.40.37.10">
    <property type="entry name" value="Lyase, Ornithine Decarboxylase, Chain A, domain 1"/>
    <property type="match status" value="1"/>
</dbReference>
<dbReference type="InterPro" id="IPR009006">
    <property type="entry name" value="Ala_racemase/Decarboxylase_C"/>
</dbReference>
<evidence type="ECO:0000256" key="4">
    <source>
        <dbReference type="HAMAP-Rule" id="MF_01201"/>
    </source>
</evidence>
<dbReference type="RefSeq" id="WP_213404233.1">
    <property type="nucleotide sequence ID" value="NZ_JAGIBT010000010.1"/>
</dbReference>
<feature type="active site" description="Proton acceptor; specific for D-alanine" evidence="4">
    <location>
        <position position="34"/>
    </location>
</feature>
<feature type="binding site" evidence="4 6">
    <location>
        <position position="129"/>
    </location>
    <ligand>
        <name>substrate</name>
    </ligand>
</feature>
<feature type="binding site" evidence="4 6">
    <location>
        <position position="299"/>
    </location>
    <ligand>
        <name>substrate</name>
    </ligand>
</feature>
<organism evidence="8 9">
    <name type="scientific">Wohlfahrtiimonas chitiniclastica</name>
    <dbReference type="NCBI Taxonomy" id="400946"/>
    <lineage>
        <taxon>Bacteria</taxon>
        <taxon>Pseudomonadati</taxon>
        <taxon>Pseudomonadota</taxon>
        <taxon>Gammaproteobacteria</taxon>
        <taxon>Cardiobacteriales</taxon>
        <taxon>Ignatzschineriaceae</taxon>
        <taxon>Wohlfahrtiimonas</taxon>
    </lineage>
</organism>
<dbReference type="InterPro" id="IPR029066">
    <property type="entry name" value="PLP-binding_barrel"/>
</dbReference>
<evidence type="ECO:0000256" key="6">
    <source>
        <dbReference type="PIRSR" id="PIRSR600821-52"/>
    </source>
</evidence>
<evidence type="ECO:0000256" key="5">
    <source>
        <dbReference type="PIRSR" id="PIRSR600821-50"/>
    </source>
</evidence>
<comment type="catalytic activity">
    <reaction evidence="4">
        <text>L-alanine = D-alanine</text>
        <dbReference type="Rhea" id="RHEA:20249"/>
        <dbReference type="ChEBI" id="CHEBI:57416"/>
        <dbReference type="ChEBI" id="CHEBI:57972"/>
        <dbReference type="EC" id="5.1.1.1"/>
    </reaction>
</comment>
<evidence type="ECO:0000313" key="8">
    <source>
        <dbReference type="EMBL" id="MBS7825244.1"/>
    </source>
</evidence>
<dbReference type="AlphaFoldDB" id="A0AB35BZZ2"/>
<comment type="cofactor">
    <cofactor evidence="1 4 5">
        <name>pyridoxal 5'-phosphate</name>
        <dbReference type="ChEBI" id="CHEBI:597326"/>
    </cofactor>
</comment>
<dbReference type="PANTHER" id="PTHR30511:SF0">
    <property type="entry name" value="ALANINE RACEMASE, CATABOLIC-RELATED"/>
    <property type="match status" value="1"/>
</dbReference>
<comment type="pathway">
    <text evidence="4">Amino-acid biosynthesis; D-alanine biosynthesis; D-alanine from L-alanine: step 1/1.</text>
</comment>
<dbReference type="PRINTS" id="PR00992">
    <property type="entry name" value="ALARACEMASE"/>
</dbReference>
<dbReference type="NCBIfam" id="TIGR00492">
    <property type="entry name" value="alr"/>
    <property type="match status" value="1"/>
</dbReference>
<dbReference type="GO" id="GO:0005829">
    <property type="term" value="C:cytosol"/>
    <property type="evidence" value="ECO:0007669"/>
    <property type="project" value="TreeGrafter"/>
</dbReference>
<dbReference type="Pfam" id="PF01168">
    <property type="entry name" value="Ala_racemase_N"/>
    <property type="match status" value="1"/>
</dbReference>
<proteinExistence type="inferred from homology"/>
<dbReference type="GO" id="GO:0030632">
    <property type="term" value="P:D-alanine biosynthetic process"/>
    <property type="evidence" value="ECO:0007669"/>
    <property type="project" value="UniProtKB-UniRule"/>
</dbReference>
<evidence type="ECO:0000256" key="1">
    <source>
        <dbReference type="ARBA" id="ARBA00001933"/>
    </source>
</evidence>
<feature type="domain" description="Alanine racemase C-terminal" evidence="7">
    <location>
        <begin position="230"/>
        <end position="354"/>
    </location>
</feature>
<dbReference type="SMART" id="SM01005">
    <property type="entry name" value="Ala_racemase_C"/>
    <property type="match status" value="1"/>
</dbReference>
<dbReference type="HAMAP" id="MF_01201">
    <property type="entry name" value="Ala_racemase"/>
    <property type="match status" value="1"/>
</dbReference>
<feature type="modified residue" description="N6-(pyridoxal phosphate)lysine" evidence="4 5">
    <location>
        <position position="34"/>
    </location>
</feature>
<accession>A0AB35BZZ2</accession>
<sequence>MRPLKAYLSKSALLHNVAFLQQKAPNSQLCTVLKANAYGHRVALMVPILEHVVNFFAVAAIEEAETIRTLSNTPIILLEGVFEHHEYHLCDEFNFIPAIGNAHQLNGLLDAKLMNPIDVFIKINSGMNRLGIRPEELAHYYQALKDSENVKSIQLMTHLACADEADDTKTRTQLALMANLPQHLSASISNSANIFDDQKPKQSIVRAGLALYGASPFDDQTAESIGLKPILELRSKIIHVNHIKAGEHVGYGATFTAPHDLPVGVVACGYADGYPREVSKEAYVLIDGYKAPIIGRVAMDMFMVDLSAVPESKWDREVILFGAALPIEYVAQWAGTIPYTIFTHLAARIHFNVID</sequence>
<dbReference type="InterPro" id="IPR001608">
    <property type="entry name" value="Ala_racemase_N"/>
</dbReference>
<dbReference type="Pfam" id="PF00842">
    <property type="entry name" value="Ala_racemase_C"/>
    <property type="match status" value="1"/>
</dbReference>
<evidence type="ECO:0000259" key="7">
    <source>
        <dbReference type="SMART" id="SM01005"/>
    </source>
</evidence>
<dbReference type="GO" id="GO:0008784">
    <property type="term" value="F:alanine racemase activity"/>
    <property type="evidence" value="ECO:0007669"/>
    <property type="project" value="UniProtKB-UniRule"/>
</dbReference>
<comment type="caution">
    <text evidence="8">The sequence shown here is derived from an EMBL/GenBank/DDBJ whole genome shotgun (WGS) entry which is preliminary data.</text>
</comment>
<feature type="active site" description="Proton acceptor; specific for L-alanine" evidence="4">
    <location>
        <position position="251"/>
    </location>
</feature>
<dbReference type="Proteomes" id="UP000680020">
    <property type="component" value="Unassembled WGS sequence"/>
</dbReference>
<dbReference type="SUPFAM" id="SSF51419">
    <property type="entry name" value="PLP-binding barrel"/>
    <property type="match status" value="1"/>
</dbReference>
<gene>
    <name evidence="8" type="primary">alr</name>
    <name evidence="8" type="ORF">J7561_08510</name>
</gene>
<dbReference type="PANTHER" id="PTHR30511">
    <property type="entry name" value="ALANINE RACEMASE"/>
    <property type="match status" value="1"/>
</dbReference>
<dbReference type="Gene3D" id="3.20.20.10">
    <property type="entry name" value="Alanine racemase"/>
    <property type="match status" value="1"/>
</dbReference>
<comment type="function">
    <text evidence="4">Catalyzes the interconversion of L-alanine and D-alanine. May also act on other amino acids.</text>
</comment>
<evidence type="ECO:0000256" key="3">
    <source>
        <dbReference type="ARBA" id="ARBA00023235"/>
    </source>
</evidence>
<protein>
    <recommendedName>
        <fullName evidence="4">Alanine racemase</fullName>
        <ecNumber evidence="4">5.1.1.1</ecNumber>
    </recommendedName>
</protein>
<evidence type="ECO:0000256" key="2">
    <source>
        <dbReference type="ARBA" id="ARBA00022898"/>
    </source>
</evidence>
<evidence type="ECO:0000313" key="9">
    <source>
        <dbReference type="Proteomes" id="UP000680020"/>
    </source>
</evidence>
<dbReference type="InterPro" id="IPR000821">
    <property type="entry name" value="Ala_racemase"/>
</dbReference>
<dbReference type="InterPro" id="IPR011079">
    <property type="entry name" value="Ala_racemase_C"/>
</dbReference>
<dbReference type="GO" id="GO:0030170">
    <property type="term" value="F:pyridoxal phosphate binding"/>
    <property type="evidence" value="ECO:0007669"/>
    <property type="project" value="UniProtKB-UniRule"/>
</dbReference>
<dbReference type="SUPFAM" id="SSF50621">
    <property type="entry name" value="Alanine racemase C-terminal domain-like"/>
    <property type="match status" value="1"/>
</dbReference>
<keyword evidence="3 4" id="KW-0413">Isomerase</keyword>
<name>A0AB35BZZ2_9GAMM</name>
<comment type="similarity">
    <text evidence="4">Belongs to the alanine racemase family.</text>
</comment>
<reference evidence="8" key="1">
    <citation type="submission" date="2021-03" db="EMBL/GenBank/DDBJ databases">
        <title>Identification and antibiotic profiling of Wohlfahrtiimonas chitiniclastica, an underestimated human pathogen.</title>
        <authorList>
            <person name="Kopf A."/>
            <person name="Bunk B."/>
            <person name="Coldewey S."/>
            <person name="Gunzer F."/>
            <person name="Riedel T."/>
            <person name="Schroettner P."/>
        </authorList>
    </citation>
    <scope>NUCLEOTIDE SEQUENCE</scope>
    <source>
        <strain evidence="8">DSM 100917</strain>
    </source>
</reference>
<dbReference type="EC" id="5.1.1.1" evidence="4"/>